<protein>
    <submittedName>
        <fullName evidence="11">S53 family peptidase</fullName>
        <ecNumber evidence="11">3.4.-.-</ecNumber>
    </submittedName>
</protein>
<comment type="cofactor">
    <cofactor evidence="1">
        <name>Ca(2+)</name>
        <dbReference type="ChEBI" id="CHEBI:29108"/>
    </cofactor>
</comment>
<evidence type="ECO:0000256" key="1">
    <source>
        <dbReference type="ARBA" id="ARBA00001913"/>
    </source>
</evidence>
<dbReference type="RefSeq" id="WP_318597246.1">
    <property type="nucleotide sequence ID" value="NZ_JAWSTH010000024.1"/>
</dbReference>
<feature type="compositionally biased region" description="Low complexity" evidence="8">
    <location>
        <begin position="161"/>
        <end position="183"/>
    </location>
</feature>
<evidence type="ECO:0000256" key="4">
    <source>
        <dbReference type="ARBA" id="ARBA00022801"/>
    </source>
</evidence>
<evidence type="ECO:0000313" key="12">
    <source>
        <dbReference type="Proteomes" id="UP001284601"/>
    </source>
</evidence>
<keyword evidence="3" id="KW-0479">Metal-binding</keyword>
<dbReference type="SUPFAM" id="SSF52743">
    <property type="entry name" value="Subtilisin-like"/>
    <property type="match status" value="1"/>
</dbReference>
<keyword evidence="9" id="KW-0732">Signal</keyword>
<keyword evidence="6" id="KW-0106">Calcium</keyword>
<feature type="chain" id="PRO_5047455342" evidence="9">
    <location>
        <begin position="25"/>
        <end position="579"/>
    </location>
</feature>
<dbReference type="EMBL" id="JAWSTH010000024">
    <property type="protein sequence ID" value="MDW5594913.1"/>
    <property type="molecule type" value="Genomic_DNA"/>
</dbReference>
<reference evidence="12" key="1">
    <citation type="submission" date="2023-07" db="EMBL/GenBank/DDBJ databases">
        <title>Conexibacter stalactiti sp. nov., isolated from stalactites in a lava cave and emended description of the genus Conexibacter.</title>
        <authorList>
            <person name="Lee S.D."/>
        </authorList>
    </citation>
    <scope>NUCLEOTIDE SEQUENCE [LARGE SCALE GENOMIC DNA]</scope>
    <source>
        <strain evidence="12">KCTC 39840</strain>
    </source>
</reference>
<evidence type="ECO:0000256" key="2">
    <source>
        <dbReference type="ARBA" id="ARBA00022670"/>
    </source>
</evidence>
<dbReference type="InterPro" id="IPR015366">
    <property type="entry name" value="S53_propep"/>
</dbReference>
<dbReference type="SUPFAM" id="SSF54897">
    <property type="entry name" value="Protease propeptides/inhibitors"/>
    <property type="match status" value="1"/>
</dbReference>
<keyword evidence="4 11" id="KW-0378">Hydrolase</keyword>
<keyword evidence="12" id="KW-1185">Reference proteome</keyword>
<dbReference type="InterPro" id="IPR050819">
    <property type="entry name" value="Tripeptidyl-peptidase_I"/>
</dbReference>
<sequence length="579" mass="59034">MRSRLPIAVAIAFLVLSGASAASAGGQEITFYLGLRRPEAAARAAVAAVADPAAASYRGFSTARAVAARYGASAATVAGLRRSARRHGLVVRVDRSRLFARLSGDVRRLERVFGVKIVHSYDNDTLSYGWSVAGGRALRLPRDMRPHVREVVASYTRSQRGAPGAEANGADAAEPAGARAPRGTTAAATTLAPANAGTWSGGCEAARRTGAYAFAQVRTAYGLDALGAAPGGGGAVAIVNVGEGVAAEDVAVGGRCFGLPELATRTLRSDGQARPFGRGSFEPQEDLALVRGMAPGLRAVTFAQAWLAPELWFLAPAAVLAAPSLPDTLSISYGQCERQIRARSAPLAARAGAELLDSVLVRLGLAGVGAFASAGDFGSSCNGQPYAGVTWPASSPFLTAVGGTRLVLDAGNARVDEVVWNDLAWLASVDGGGAGGGGFSAVSERPPYQRALTVAGARRAVPDVAAHASMLPGWPVNISTNWVQDAGTSASAPLLAGAFAALSARERAAGRPPLGPVNGLLYALAAQRPATLFDVVSGDNRYLAKVPGRRAAPGYDLASGLGVPRFDALATALPAPGQG</sequence>
<dbReference type="Gene3D" id="3.40.50.200">
    <property type="entry name" value="Peptidase S8/S53 domain"/>
    <property type="match status" value="1"/>
</dbReference>
<evidence type="ECO:0000256" key="8">
    <source>
        <dbReference type="SAM" id="MobiDB-lite"/>
    </source>
</evidence>
<dbReference type="Proteomes" id="UP001284601">
    <property type="component" value="Unassembled WGS sequence"/>
</dbReference>
<keyword evidence="7" id="KW-0865">Zymogen</keyword>
<gene>
    <name evidence="11" type="ORF">R7226_11220</name>
</gene>
<evidence type="ECO:0000256" key="9">
    <source>
        <dbReference type="SAM" id="SignalP"/>
    </source>
</evidence>
<keyword evidence="2" id="KW-0645">Protease</keyword>
<evidence type="ECO:0000256" key="5">
    <source>
        <dbReference type="ARBA" id="ARBA00022825"/>
    </source>
</evidence>
<feature type="region of interest" description="Disordered" evidence="8">
    <location>
        <begin position="155"/>
        <end position="183"/>
    </location>
</feature>
<dbReference type="SMART" id="SM00944">
    <property type="entry name" value="Pro-kuma_activ"/>
    <property type="match status" value="1"/>
</dbReference>
<evidence type="ECO:0000256" key="7">
    <source>
        <dbReference type="ARBA" id="ARBA00023145"/>
    </source>
</evidence>
<evidence type="ECO:0000313" key="11">
    <source>
        <dbReference type="EMBL" id="MDW5594913.1"/>
    </source>
</evidence>
<dbReference type="GO" id="GO:0016787">
    <property type="term" value="F:hydrolase activity"/>
    <property type="evidence" value="ECO:0007669"/>
    <property type="project" value="UniProtKB-KW"/>
</dbReference>
<evidence type="ECO:0000256" key="6">
    <source>
        <dbReference type="ARBA" id="ARBA00022837"/>
    </source>
</evidence>
<comment type="caution">
    <text evidence="11">The sequence shown here is derived from an EMBL/GenBank/DDBJ whole genome shotgun (WGS) entry which is preliminary data.</text>
</comment>
<name>A0ABU4HNN2_9ACTN</name>
<dbReference type="PANTHER" id="PTHR14218:SF15">
    <property type="entry name" value="TRIPEPTIDYL-PEPTIDASE 1"/>
    <property type="match status" value="1"/>
</dbReference>
<dbReference type="EC" id="3.4.-.-" evidence="11"/>
<organism evidence="11 12">
    <name type="scientific">Conexibacter stalactiti</name>
    <dbReference type="NCBI Taxonomy" id="1940611"/>
    <lineage>
        <taxon>Bacteria</taxon>
        <taxon>Bacillati</taxon>
        <taxon>Actinomycetota</taxon>
        <taxon>Thermoleophilia</taxon>
        <taxon>Solirubrobacterales</taxon>
        <taxon>Conexibacteraceae</taxon>
        <taxon>Conexibacter</taxon>
    </lineage>
</organism>
<feature type="domain" description="Peptidase S53" evidence="10">
    <location>
        <begin position="211"/>
        <end position="576"/>
    </location>
</feature>
<keyword evidence="5" id="KW-0720">Serine protease</keyword>
<dbReference type="CDD" id="cd04056">
    <property type="entry name" value="Peptidases_S53"/>
    <property type="match status" value="1"/>
</dbReference>
<accession>A0ABU4HNN2</accession>
<dbReference type="PROSITE" id="PS51695">
    <property type="entry name" value="SEDOLISIN"/>
    <property type="match status" value="1"/>
</dbReference>
<feature type="signal peptide" evidence="9">
    <location>
        <begin position="1"/>
        <end position="24"/>
    </location>
</feature>
<dbReference type="PANTHER" id="PTHR14218">
    <property type="entry name" value="PROTEASE S8 TRIPEPTIDYL PEPTIDASE I CLN2"/>
    <property type="match status" value="1"/>
</dbReference>
<evidence type="ECO:0000259" key="10">
    <source>
        <dbReference type="PROSITE" id="PS51695"/>
    </source>
</evidence>
<evidence type="ECO:0000256" key="3">
    <source>
        <dbReference type="ARBA" id="ARBA00022723"/>
    </source>
</evidence>
<dbReference type="InterPro" id="IPR036852">
    <property type="entry name" value="Peptidase_S8/S53_dom_sf"/>
</dbReference>
<dbReference type="InterPro" id="IPR030400">
    <property type="entry name" value="Sedolisin_dom"/>
</dbReference>
<proteinExistence type="predicted"/>
<dbReference type="Pfam" id="PF09286">
    <property type="entry name" value="Pro-kuma_activ"/>
    <property type="match status" value="1"/>
</dbReference>